<evidence type="ECO:0000313" key="2">
    <source>
        <dbReference type="Proteomes" id="UP000092377"/>
    </source>
</evidence>
<name>A0A1B8HRG3_9GAMM</name>
<accession>A0A1B8HRG3</accession>
<comment type="caution">
    <text evidence="1">The sequence shown here is derived from an EMBL/GenBank/DDBJ whole genome shotgun (WGS) entry which is preliminary data.</text>
</comment>
<dbReference type="RefSeq" id="WP_067400426.1">
    <property type="nucleotide sequence ID" value="NZ_LZEY01000008.1"/>
</dbReference>
<dbReference type="OrthoDB" id="6465568at2"/>
<gene>
    <name evidence="1" type="ORF">AYY18_16775</name>
</gene>
<dbReference type="AlphaFoldDB" id="A0A1B8HRG3"/>
<sequence>MGDEKTELLGLGNVEMRTQFVTDLVAHLRDKYGDDACGSSVMPELLLLTSLVLSGKYATESYFCNNR</sequence>
<keyword evidence="2" id="KW-1185">Reference proteome</keyword>
<organism evidence="1 2">
    <name type="scientific">Morganella psychrotolerans</name>
    <dbReference type="NCBI Taxonomy" id="368603"/>
    <lineage>
        <taxon>Bacteria</taxon>
        <taxon>Pseudomonadati</taxon>
        <taxon>Pseudomonadota</taxon>
        <taxon>Gammaproteobacteria</taxon>
        <taxon>Enterobacterales</taxon>
        <taxon>Morganellaceae</taxon>
        <taxon>Morganella</taxon>
    </lineage>
</organism>
<reference evidence="2" key="1">
    <citation type="submission" date="2016-06" db="EMBL/GenBank/DDBJ databases">
        <authorList>
            <person name="Butler K."/>
        </authorList>
    </citation>
    <scope>NUCLEOTIDE SEQUENCE [LARGE SCALE GENOMIC DNA]</scope>
    <source>
        <strain evidence="2">GCSL-Mp20</strain>
    </source>
</reference>
<protein>
    <submittedName>
        <fullName evidence="1">Uncharacterized protein</fullName>
    </submittedName>
</protein>
<dbReference type="EMBL" id="LZEY01000008">
    <property type="protein sequence ID" value="OBU12179.1"/>
    <property type="molecule type" value="Genomic_DNA"/>
</dbReference>
<proteinExistence type="predicted"/>
<evidence type="ECO:0000313" key="1">
    <source>
        <dbReference type="EMBL" id="OBU12179.1"/>
    </source>
</evidence>
<dbReference type="Proteomes" id="UP000092377">
    <property type="component" value="Unassembled WGS sequence"/>
</dbReference>